<name>A0ACB7TCQ8_HYAAI</name>
<protein>
    <submittedName>
        <fullName evidence="1">Uncharacterized protein</fullName>
    </submittedName>
</protein>
<organism evidence="1 2">
    <name type="scientific">Hyalomma asiaticum</name>
    <name type="common">Tick</name>
    <dbReference type="NCBI Taxonomy" id="266040"/>
    <lineage>
        <taxon>Eukaryota</taxon>
        <taxon>Metazoa</taxon>
        <taxon>Ecdysozoa</taxon>
        <taxon>Arthropoda</taxon>
        <taxon>Chelicerata</taxon>
        <taxon>Arachnida</taxon>
        <taxon>Acari</taxon>
        <taxon>Parasitiformes</taxon>
        <taxon>Ixodida</taxon>
        <taxon>Ixodoidea</taxon>
        <taxon>Ixodidae</taxon>
        <taxon>Hyalomminae</taxon>
        <taxon>Hyalomma</taxon>
    </lineage>
</organism>
<sequence length="170" mass="19204">MSRPYQLPRRLAEVVDLKHTLNADDVTVWTHEKRIGEQEGVLQIALDIIHDYATETVLHTAPDKTKFIAIHGGRSTLVKLEEKRSFQLYIGNQAIMRKPAIRILDPPSPDRAIELWRALRLFRQDPAAPPCAKPVIVVMTEAEAAVTHFAGRLGQLEPFDESASDWASYK</sequence>
<gene>
    <name evidence="1" type="ORF">HPB50_004205</name>
</gene>
<evidence type="ECO:0000313" key="1">
    <source>
        <dbReference type="EMBL" id="KAH6944595.1"/>
    </source>
</evidence>
<reference evidence="1" key="1">
    <citation type="submission" date="2020-05" db="EMBL/GenBank/DDBJ databases">
        <title>Large-scale comparative analyses of tick genomes elucidate their genetic diversity and vector capacities.</title>
        <authorList>
            <person name="Jia N."/>
            <person name="Wang J."/>
            <person name="Shi W."/>
            <person name="Du L."/>
            <person name="Sun Y."/>
            <person name="Zhan W."/>
            <person name="Jiang J."/>
            <person name="Wang Q."/>
            <person name="Zhang B."/>
            <person name="Ji P."/>
            <person name="Sakyi L.B."/>
            <person name="Cui X."/>
            <person name="Yuan T."/>
            <person name="Jiang B."/>
            <person name="Yang W."/>
            <person name="Lam T.T.-Y."/>
            <person name="Chang Q."/>
            <person name="Ding S."/>
            <person name="Wang X."/>
            <person name="Zhu J."/>
            <person name="Ruan X."/>
            <person name="Zhao L."/>
            <person name="Wei J."/>
            <person name="Que T."/>
            <person name="Du C."/>
            <person name="Cheng J."/>
            <person name="Dai P."/>
            <person name="Han X."/>
            <person name="Huang E."/>
            <person name="Gao Y."/>
            <person name="Liu J."/>
            <person name="Shao H."/>
            <person name="Ye R."/>
            <person name="Li L."/>
            <person name="Wei W."/>
            <person name="Wang X."/>
            <person name="Wang C."/>
            <person name="Yang T."/>
            <person name="Huo Q."/>
            <person name="Li W."/>
            <person name="Guo W."/>
            <person name="Chen H."/>
            <person name="Zhou L."/>
            <person name="Ni X."/>
            <person name="Tian J."/>
            <person name="Zhou Y."/>
            <person name="Sheng Y."/>
            <person name="Liu T."/>
            <person name="Pan Y."/>
            <person name="Xia L."/>
            <person name="Li J."/>
            <person name="Zhao F."/>
            <person name="Cao W."/>
        </authorList>
    </citation>
    <scope>NUCLEOTIDE SEQUENCE</scope>
    <source>
        <strain evidence="1">Hyas-2018</strain>
    </source>
</reference>
<comment type="caution">
    <text evidence="1">The sequence shown here is derived from an EMBL/GenBank/DDBJ whole genome shotgun (WGS) entry which is preliminary data.</text>
</comment>
<evidence type="ECO:0000313" key="2">
    <source>
        <dbReference type="Proteomes" id="UP000821845"/>
    </source>
</evidence>
<dbReference type="EMBL" id="CM023481">
    <property type="protein sequence ID" value="KAH6944595.1"/>
    <property type="molecule type" value="Genomic_DNA"/>
</dbReference>
<dbReference type="Proteomes" id="UP000821845">
    <property type="component" value="Chromosome 1"/>
</dbReference>
<keyword evidence="2" id="KW-1185">Reference proteome</keyword>
<accession>A0ACB7TCQ8</accession>
<proteinExistence type="predicted"/>